<reference evidence="2 3" key="1">
    <citation type="journal article" date="2023" name="Life. Sci Alliance">
        <title>Evolutionary insights into 3D genome organization and epigenetic landscape of Vigna mungo.</title>
        <authorList>
            <person name="Junaid A."/>
            <person name="Singh B."/>
            <person name="Bhatia S."/>
        </authorList>
    </citation>
    <scope>NUCLEOTIDE SEQUENCE [LARGE SCALE GENOMIC DNA]</scope>
    <source>
        <strain evidence="2">Urdbean</strain>
    </source>
</reference>
<dbReference type="EMBL" id="CP144692">
    <property type="protein sequence ID" value="WVY98485.1"/>
    <property type="molecule type" value="Genomic_DNA"/>
</dbReference>
<keyword evidence="3" id="KW-1185">Reference proteome</keyword>
<protein>
    <submittedName>
        <fullName evidence="2">Uncharacterized protein</fullName>
    </submittedName>
</protein>
<feature type="coiled-coil region" evidence="1">
    <location>
        <begin position="68"/>
        <end position="102"/>
    </location>
</feature>
<evidence type="ECO:0000256" key="1">
    <source>
        <dbReference type="SAM" id="Coils"/>
    </source>
</evidence>
<keyword evidence="1" id="KW-0175">Coiled coil</keyword>
<sequence length="117" mass="13333">MSRDDMLSVALELTIRGAMMTLSVREFDRHQSNSDVNRQLSEEKRASDALRVKLEALTLDHQGCSERHKLLQTDLDEALRQLAEAQEELKTSRARGETLSEDVSKLKVEVRRLGKRG</sequence>
<evidence type="ECO:0000313" key="2">
    <source>
        <dbReference type="EMBL" id="WVY98485.1"/>
    </source>
</evidence>
<accession>A0AAQ3RNT1</accession>
<evidence type="ECO:0000313" key="3">
    <source>
        <dbReference type="Proteomes" id="UP001374535"/>
    </source>
</evidence>
<name>A0AAQ3RNT1_VIGMU</name>
<proteinExistence type="predicted"/>
<dbReference type="AlphaFoldDB" id="A0AAQ3RNT1"/>
<gene>
    <name evidence="2" type="ORF">V8G54_030636</name>
</gene>
<organism evidence="2 3">
    <name type="scientific">Vigna mungo</name>
    <name type="common">Black gram</name>
    <name type="synonym">Phaseolus mungo</name>
    <dbReference type="NCBI Taxonomy" id="3915"/>
    <lineage>
        <taxon>Eukaryota</taxon>
        <taxon>Viridiplantae</taxon>
        <taxon>Streptophyta</taxon>
        <taxon>Embryophyta</taxon>
        <taxon>Tracheophyta</taxon>
        <taxon>Spermatophyta</taxon>
        <taxon>Magnoliopsida</taxon>
        <taxon>eudicotyledons</taxon>
        <taxon>Gunneridae</taxon>
        <taxon>Pentapetalae</taxon>
        <taxon>rosids</taxon>
        <taxon>fabids</taxon>
        <taxon>Fabales</taxon>
        <taxon>Fabaceae</taxon>
        <taxon>Papilionoideae</taxon>
        <taxon>50 kb inversion clade</taxon>
        <taxon>NPAAA clade</taxon>
        <taxon>indigoferoid/millettioid clade</taxon>
        <taxon>Phaseoleae</taxon>
        <taxon>Vigna</taxon>
    </lineage>
</organism>
<dbReference type="Proteomes" id="UP001374535">
    <property type="component" value="Chromosome 9"/>
</dbReference>